<feature type="region of interest" description="Disordered" evidence="12">
    <location>
        <begin position="1"/>
        <end position="42"/>
    </location>
</feature>
<dbReference type="NCBIfam" id="TIGR01565">
    <property type="entry name" value="homeo_ZF_HD"/>
    <property type="match status" value="1"/>
</dbReference>
<comment type="subcellular location">
    <subcellularLocation>
        <location evidence="2">Nucleus</location>
    </subcellularLocation>
</comment>
<reference evidence="14 15" key="1">
    <citation type="journal article" date="2017" name="Nature">
        <title>The Apostasia genome and the evolution of orchids.</title>
        <authorList>
            <person name="Zhang G.Q."/>
            <person name="Liu K.W."/>
            <person name="Li Z."/>
            <person name="Lohaus R."/>
            <person name="Hsiao Y.Y."/>
            <person name="Niu S.C."/>
            <person name="Wang J.Y."/>
            <person name="Lin Y.C."/>
            <person name="Xu Q."/>
            <person name="Chen L.J."/>
            <person name="Yoshida K."/>
            <person name="Fujiwara S."/>
            <person name="Wang Z.W."/>
            <person name="Zhang Y.Q."/>
            <person name="Mitsuda N."/>
            <person name="Wang M."/>
            <person name="Liu G.H."/>
            <person name="Pecoraro L."/>
            <person name="Huang H.X."/>
            <person name="Xiao X.J."/>
            <person name="Lin M."/>
            <person name="Wu X.Y."/>
            <person name="Wu W.L."/>
            <person name="Chen Y.Y."/>
            <person name="Chang S.B."/>
            <person name="Sakamoto S."/>
            <person name="Ohme-Takagi M."/>
            <person name="Yagi M."/>
            <person name="Zeng S.J."/>
            <person name="Shen C.Y."/>
            <person name="Yeh C.M."/>
            <person name="Luo Y.B."/>
            <person name="Tsai W.C."/>
            <person name="Van de Peer Y."/>
            <person name="Liu Z.J."/>
        </authorList>
    </citation>
    <scope>NUCLEOTIDE SEQUENCE [LARGE SCALE GENOMIC DNA]</scope>
    <source>
        <strain evidence="15">cv. Shenzhen</strain>
        <tissue evidence="14">Stem</tissue>
    </source>
</reference>
<gene>
    <name evidence="14" type="primary">HB29</name>
    <name evidence="14" type="ORF">AXF42_Ash011785</name>
</gene>
<proteinExistence type="predicted"/>
<dbReference type="EMBL" id="KZ453612">
    <property type="protein sequence ID" value="PKA47111.1"/>
    <property type="molecule type" value="Genomic_DNA"/>
</dbReference>
<name>A0A2H9ZUY1_9ASPA</name>
<evidence type="ECO:0000256" key="10">
    <source>
        <dbReference type="ARBA" id="ARBA00023163"/>
    </source>
</evidence>
<accession>A0A2H9ZUY1</accession>
<dbReference type="Proteomes" id="UP000236161">
    <property type="component" value="Unassembled WGS sequence"/>
</dbReference>
<keyword evidence="7" id="KW-0805">Transcription regulation</keyword>
<evidence type="ECO:0000256" key="11">
    <source>
        <dbReference type="ARBA" id="ARBA00023242"/>
    </source>
</evidence>
<dbReference type="Gene3D" id="1.10.10.60">
    <property type="entry name" value="Homeodomain-like"/>
    <property type="match status" value="1"/>
</dbReference>
<dbReference type="GO" id="GO:0050793">
    <property type="term" value="P:regulation of developmental process"/>
    <property type="evidence" value="ECO:0007669"/>
    <property type="project" value="TreeGrafter"/>
</dbReference>
<evidence type="ECO:0000313" key="15">
    <source>
        <dbReference type="Proteomes" id="UP000236161"/>
    </source>
</evidence>
<evidence type="ECO:0000256" key="6">
    <source>
        <dbReference type="ARBA" id="ARBA00022833"/>
    </source>
</evidence>
<feature type="region of interest" description="Disordered" evidence="12">
    <location>
        <begin position="251"/>
        <end position="305"/>
    </location>
</feature>
<dbReference type="SUPFAM" id="SSF46689">
    <property type="entry name" value="Homeodomain-like"/>
    <property type="match status" value="1"/>
</dbReference>
<dbReference type="InterPro" id="IPR009057">
    <property type="entry name" value="Homeodomain-like_sf"/>
</dbReference>
<dbReference type="FunFam" id="1.10.10.60:FF:000257">
    <property type="entry name" value="Zinc-finger homeodomain protein 2"/>
    <property type="match status" value="1"/>
</dbReference>
<evidence type="ECO:0000256" key="4">
    <source>
        <dbReference type="ARBA" id="ARBA00022723"/>
    </source>
</evidence>
<keyword evidence="6" id="KW-0862">Zinc</keyword>
<dbReference type="STRING" id="1088818.A0A2H9ZUY1"/>
<evidence type="ECO:0000256" key="9">
    <source>
        <dbReference type="ARBA" id="ARBA00023155"/>
    </source>
</evidence>
<keyword evidence="5" id="KW-0863">Zinc-finger</keyword>
<dbReference type="InterPro" id="IPR006455">
    <property type="entry name" value="Homeodomain_ZF_HD"/>
</dbReference>
<dbReference type="GO" id="GO:0003700">
    <property type="term" value="F:DNA-binding transcription factor activity"/>
    <property type="evidence" value="ECO:0007669"/>
    <property type="project" value="TreeGrafter"/>
</dbReference>
<dbReference type="GO" id="GO:0008270">
    <property type="term" value="F:zinc ion binding"/>
    <property type="evidence" value="ECO:0007669"/>
    <property type="project" value="UniProtKB-KW"/>
</dbReference>
<evidence type="ECO:0000259" key="13">
    <source>
        <dbReference type="PROSITE" id="PS51523"/>
    </source>
</evidence>
<evidence type="ECO:0000256" key="7">
    <source>
        <dbReference type="ARBA" id="ARBA00023015"/>
    </source>
</evidence>
<dbReference type="PROSITE" id="PS51523">
    <property type="entry name" value="ZF_HD_DIMER"/>
    <property type="match status" value="1"/>
</dbReference>
<dbReference type="GO" id="GO:0000976">
    <property type="term" value="F:transcription cis-regulatory region binding"/>
    <property type="evidence" value="ECO:0007669"/>
    <property type="project" value="TreeGrafter"/>
</dbReference>
<dbReference type="InterPro" id="IPR006456">
    <property type="entry name" value="ZF_HD_homeobox_Cys/His_dimer"/>
</dbReference>
<dbReference type="NCBIfam" id="TIGR01566">
    <property type="entry name" value="ZF_HD_prot_N"/>
    <property type="match status" value="1"/>
</dbReference>
<evidence type="ECO:0000256" key="12">
    <source>
        <dbReference type="SAM" id="MobiDB-lite"/>
    </source>
</evidence>
<keyword evidence="8" id="KW-0238">DNA-binding</keyword>
<feature type="domain" description="ZF-HD dimerization-type" evidence="13">
    <location>
        <begin position="47"/>
        <end position="98"/>
    </location>
</feature>
<dbReference type="Pfam" id="PF04770">
    <property type="entry name" value="ZF-HD_dimer"/>
    <property type="match status" value="1"/>
</dbReference>
<dbReference type="OrthoDB" id="1929626at2759"/>
<sequence length="305" mass="31948">MEPASKTQDPDARHKSFTFPNGAVMKPHRPAPAAPPTGATAEADSHYRECMKNHAASLGAHALDGCGEFMPSPAANPADPTSLKCAACGCHRNFHRRVAGQLLQNRPSGAASGEEGLEGEGDCGEDDDAFGTSGRRRSRSPPPPYFTSAPHMLLALSSGARGGSPAAGGERLFTFPAPVAAVPSPRKRFRTKFSPEQKERMLELSERLGWRLQKRDEGLVEEYCREIGIGKGVFKVWMHNNKHQLFGTPASRRAEAGSTGAGADGPVSGGGTVGRAAEGNFSGVDSGDVDGIGNGHVMNGSSSSS</sequence>
<evidence type="ECO:0000256" key="1">
    <source>
        <dbReference type="ARBA" id="ARBA00004049"/>
    </source>
</evidence>
<keyword evidence="11" id="KW-0539">Nucleus</keyword>
<evidence type="ECO:0000256" key="8">
    <source>
        <dbReference type="ARBA" id="ARBA00023125"/>
    </source>
</evidence>
<protein>
    <submittedName>
        <fullName evidence="14">Transcription factor HB29</fullName>
    </submittedName>
</protein>
<evidence type="ECO:0000313" key="14">
    <source>
        <dbReference type="EMBL" id="PKA47111.1"/>
    </source>
</evidence>
<evidence type="ECO:0000256" key="3">
    <source>
        <dbReference type="ARBA" id="ARBA00011416"/>
    </source>
</evidence>
<dbReference type="AlphaFoldDB" id="A0A2H9ZUY1"/>
<feature type="compositionally biased region" description="Acidic residues" evidence="12">
    <location>
        <begin position="115"/>
        <end position="129"/>
    </location>
</feature>
<keyword evidence="15" id="KW-1185">Reference proteome</keyword>
<comment type="function">
    <text evidence="1">Putative transcription factor.</text>
</comment>
<comment type="subunit">
    <text evidence="3">Homo- and heterodimer with other ZFHD proteins.</text>
</comment>
<keyword evidence="10" id="KW-0804">Transcription</keyword>
<organism evidence="14 15">
    <name type="scientific">Apostasia shenzhenica</name>
    <dbReference type="NCBI Taxonomy" id="1088818"/>
    <lineage>
        <taxon>Eukaryota</taxon>
        <taxon>Viridiplantae</taxon>
        <taxon>Streptophyta</taxon>
        <taxon>Embryophyta</taxon>
        <taxon>Tracheophyta</taxon>
        <taxon>Spermatophyta</taxon>
        <taxon>Magnoliopsida</taxon>
        <taxon>Liliopsida</taxon>
        <taxon>Asparagales</taxon>
        <taxon>Orchidaceae</taxon>
        <taxon>Apostasioideae</taxon>
        <taxon>Apostasia</taxon>
    </lineage>
</organism>
<feature type="compositionally biased region" description="Low complexity" evidence="12">
    <location>
        <begin position="279"/>
        <end position="291"/>
    </location>
</feature>
<feature type="region of interest" description="Disordered" evidence="12">
    <location>
        <begin position="103"/>
        <end position="149"/>
    </location>
</feature>
<keyword evidence="4" id="KW-0479">Metal-binding</keyword>
<evidence type="ECO:0000256" key="5">
    <source>
        <dbReference type="ARBA" id="ARBA00022771"/>
    </source>
</evidence>
<feature type="compositionally biased region" description="Gly residues" evidence="12">
    <location>
        <begin position="259"/>
        <end position="273"/>
    </location>
</feature>
<dbReference type="GO" id="GO:0005634">
    <property type="term" value="C:nucleus"/>
    <property type="evidence" value="ECO:0007669"/>
    <property type="project" value="UniProtKB-SubCell"/>
</dbReference>
<dbReference type="PANTHER" id="PTHR31948:SF72">
    <property type="entry name" value="ZINC-FINGER HOMEODOMAIN PROTEIN 10"/>
    <property type="match status" value="1"/>
</dbReference>
<keyword evidence="9" id="KW-0371">Homeobox</keyword>
<dbReference type="PANTHER" id="PTHR31948">
    <property type="entry name" value="ZINC-FINGER HOMEODOMAIN PROTEIN 2"/>
    <property type="match status" value="1"/>
</dbReference>
<evidence type="ECO:0000256" key="2">
    <source>
        <dbReference type="ARBA" id="ARBA00004123"/>
    </source>
</evidence>